<proteinExistence type="predicted"/>
<evidence type="ECO:0000256" key="1">
    <source>
        <dbReference type="SAM" id="MobiDB-lite"/>
    </source>
</evidence>
<accession>A0A833S604</accession>
<feature type="region of interest" description="Disordered" evidence="1">
    <location>
        <begin position="27"/>
        <end position="93"/>
    </location>
</feature>
<comment type="caution">
    <text evidence="2">The sequence shown here is derived from an EMBL/GenBank/DDBJ whole genome shotgun (WGS) entry which is preliminary data.</text>
</comment>
<dbReference type="EMBL" id="WSZM01000820">
    <property type="protein sequence ID" value="KAF4029387.1"/>
    <property type="molecule type" value="Genomic_DNA"/>
</dbReference>
<protein>
    <submittedName>
        <fullName evidence="2">Uncharacterized protein</fullName>
    </submittedName>
</protein>
<sequence>MVFTRLSSILHRRSALRRATQQFLRQSTNTFSNRQQQARESLASEGVLSPASTRCDAAGDGGDGTGSEIPDLPNTRPLGPPSPNAPNPVSEPNLSCPMIYDDFLTSAPAGLVSRRSRGLRGDETSGTPSIRFFKDRSASTCSFSFAVMLVVTQA</sequence>
<feature type="compositionally biased region" description="Polar residues" evidence="1">
    <location>
        <begin position="27"/>
        <end position="39"/>
    </location>
</feature>
<dbReference type="Proteomes" id="UP000602510">
    <property type="component" value="Unassembled WGS sequence"/>
</dbReference>
<evidence type="ECO:0000313" key="2">
    <source>
        <dbReference type="EMBL" id="KAF4029387.1"/>
    </source>
</evidence>
<name>A0A833S604_PHYIN</name>
<gene>
    <name evidence="2" type="ORF">GN244_ATG18885</name>
</gene>
<dbReference type="AlphaFoldDB" id="A0A833S604"/>
<evidence type="ECO:0000313" key="3">
    <source>
        <dbReference type="Proteomes" id="UP000602510"/>
    </source>
</evidence>
<reference evidence="2" key="1">
    <citation type="submission" date="2020-04" db="EMBL/GenBank/DDBJ databases">
        <title>Hybrid Assembly of Korean Phytophthora infestans isolates.</title>
        <authorList>
            <person name="Prokchorchik M."/>
            <person name="Lee Y."/>
            <person name="Seo J."/>
            <person name="Cho J.-H."/>
            <person name="Park Y.-E."/>
            <person name="Jang D.-C."/>
            <person name="Im J.-S."/>
            <person name="Choi J.-G."/>
            <person name="Park H.-J."/>
            <person name="Lee G.-B."/>
            <person name="Lee Y.-G."/>
            <person name="Hong S.-Y."/>
            <person name="Cho K."/>
            <person name="Sohn K.H."/>
        </authorList>
    </citation>
    <scope>NUCLEOTIDE SEQUENCE</scope>
    <source>
        <strain evidence="2">KR_1_A1</strain>
    </source>
</reference>
<keyword evidence="3" id="KW-1185">Reference proteome</keyword>
<organism evidence="2 3">
    <name type="scientific">Phytophthora infestans</name>
    <name type="common">Potato late blight agent</name>
    <name type="synonym">Botrytis infestans</name>
    <dbReference type="NCBI Taxonomy" id="4787"/>
    <lineage>
        <taxon>Eukaryota</taxon>
        <taxon>Sar</taxon>
        <taxon>Stramenopiles</taxon>
        <taxon>Oomycota</taxon>
        <taxon>Peronosporomycetes</taxon>
        <taxon>Peronosporales</taxon>
        <taxon>Peronosporaceae</taxon>
        <taxon>Phytophthora</taxon>
    </lineage>
</organism>